<evidence type="ECO:0000256" key="1">
    <source>
        <dbReference type="SAM" id="MobiDB-lite"/>
    </source>
</evidence>
<reference evidence="2" key="1">
    <citation type="submission" date="2023-08" db="EMBL/GenBank/DDBJ databases">
        <authorList>
            <person name="Audoor S."/>
            <person name="Bilcke G."/>
        </authorList>
    </citation>
    <scope>NUCLEOTIDE SEQUENCE</scope>
</reference>
<sequence>MGKSPAPQAASANTTKLGMVKSKAYSVGKQLVKKRLGIDLEQPKDRGPVHSYDVNLKRLANKQGAPQMGDKMKAQQIAARQDTCHIDHYNIVVPKLSAWRLEQLYSGDVAVQLLTRLDCIQTGNALFSWAERYPDSQNQPCFQYIALLDNYTGTLTCNNRFIQIVNYNNRFMGDGVSKSSQSARGAPSSTEGPSEAPGCLPLGHGVQAEDLELVACQVLFPTLHLTNIYALFHQETALATTIAVALQ</sequence>
<comment type="caution">
    <text evidence="2">The sequence shown here is derived from an EMBL/GenBank/DDBJ whole genome shotgun (WGS) entry which is preliminary data.</text>
</comment>
<accession>A0AAD2G9Q6</accession>
<dbReference type="Proteomes" id="UP001295423">
    <property type="component" value="Unassembled WGS sequence"/>
</dbReference>
<dbReference type="EMBL" id="CAKOGP040002288">
    <property type="protein sequence ID" value="CAJ1966439.1"/>
    <property type="molecule type" value="Genomic_DNA"/>
</dbReference>
<keyword evidence="3" id="KW-1185">Reference proteome</keyword>
<dbReference type="AlphaFoldDB" id="A0AAD2G9Q6"/>
<name>A0AAD2G9Q6_9STRA</name>
<feature type="region of interest" description="Disordered" evidence="1">
    <location>
        <begin position="176"/>
        <end position="197"/>
    </location>
</feature>
<protein>
    <submittedName>
        <fullName evidence="2">Uncharacterized protein</fullName>
    </submittedName>
</protein>
<feature type="compositionally biased region" description="Polar residues" evidence="1">
    <location>
        <begin position="177"/>
        <end position="192"/>
    </location>
</feature>
<organism evidence="2 3">
    <name type="scientific">Cylindrotheca closterium</name>
    <dbReference type="NCBI Taxonomy" id="2856"/>
    <lineage>
        <taxon>Eukaryota</taxon>
        <taxon>Sar</taxon>
        <taxon>Stramenopiles</taxon>
        <taxon>Ochrophyta</taxon>
        <taxon>Bacillariophyta</taxon>
        <taxon>Bacillariophyceae</taxon>
        <taxon>Bacillariophycidae</taxon>
        <taxon>Bacillariales</taxon>
        <taxon>Bacillariaceae</taxon>
        <taxon>Cylindrotheca</taxon>
    </lineage>
</organism>
<evidence type="ECO:0000313" key="2">
    <source>
        <dbReference type="EMBL" id="CAJ1966439.1"/>
    </source>
</evidence>
<evidence type="ECO:0000313" key="3">
    <source>
        <dbReference type="Proteomes" id="UP001295423"/>
    </source>
</evidence>
<gene>
    <name evidence="2" type="ORF">CYCCA115_LOCUS22022</name>
</gene>
<proteinExistence type="predicted"/>